<accession>A0A369CMV8</accession>
<proteinExistence type="predicted"/>
<keyword evidence="1" id="KW-0812">Transmembrane</keyword>
<keyword evidence="1" id="KW-0472">Membrane</keyword>
<dbReference type="EMBL" id="QPJY01000001">
    <property type="protein sequence ID" value="RCX33184.1"/>
    <property type="molecule type" value="Genomic_DNA"/>
</dbReference>
<keyword evidence="3" id="KW-1185">Reference proteome</keyword>
<gene>
    <name evidence="2" type="ORF">DFQ59_101483</name>
</gene>
<sequence>MSTEREAVQRVIITDIRMSFGSMVVFMVKWAIASVPAVLILLVLGSLFTGLLHAILR</sequence>
<name>A0A369CMV8_9GAMM</name>
<evidence type="ECO:0000313" key="3">
    <source>
        <dbReference type="Proteomes" id="UP000252707"/>
    </source>
</evidence>
<reference evidence="2 3" key="1">
    <citation type="submission" date="2018-07" db="EMBL/GenBank/DDBJ databases">
        <title>Genomic Encyclopedia of Type Strains, Phase IV (KMG-IV): sequencing the most valuable type-strain genomes for metagenomic binning, comparative biology and taxonomic classification.</title>
        <authorList>
            <person name="Goeker M."/>
        </authorList>
    </citation>
    <scope>NUCLEOTIDE SEQUENCE [LARGE SCALE GENOMIC DNA]</scope>
    <source>
        <strain evidence="2 3">DSM 26407</strain>
    </source>
</reference>
<organism evidence="2 3">
    <name type="scientific">Thioalbus denitrificans</name>
    <dbReference type="NCBI Taxonomy" id="547122"/>
    <lineage>
        <taxon>Bacteria</taxon>
        <taxon>Pseudomonadati</taxon>
        <taxon>Pseudomonadota</taxon>
        <taxon>Gammaproteobacteria</taxon>
        <taxon>Chromatiales</taxon>
        <taxon>Ectothiorhodospiraceae</taxon>
        <taxon>Thioalbus</taxon>
    </lineage>
</organism>
<keyword evidence="1" id="KW-1133">Transmembrane helix</keyword>
<protein>
    <submittedName>
        <fullName evidence="2">Uncharacterized protein</fullName>
    </submittedName>
</protein>
<evidence type="ECO:0000313" key="2">
    <source>
        <dbReference type="EMBL" id="RCX33184.1"/>
    </source>
</evidence>
<comment type="caution">
    <text evidence="2">The sequence shown here is derived from an EMBL/GenBank/DDBJ whole genome shotgun (WGS) entry which is preliminary data.</text>
</comment>
<dbReference type="RefSeq" id="WP_170141997.1">
    <property type="nucleotide sequence ID" value="NZ_QPJY01000001.1"/>
</dbReference>
<feature type="transmembrane region" description="Helical" evidence="1">
    <location>
        <begin position="12"/>
        <end position="32"/>
    </location>
</feature>
<evidence type="ECO:0000256" key="1">
    <source>
        <dbReference type="SAM" id="Phobius"/>
    </source>
</evidence>
<dbReference type="AlphaFoldDB" id="A0A369CMV8"/>
<dbReference type="Proteomes" id="UP000252707">
    <property type="component" value="Unassembled WGS sequence"/>
</dbReference>